<dbReference type="EMBL" id="JAWDGP010005611">
    <property type="protein sequence ID" value="KAK3755079.1"/>
    <property type="molecule type" value="Genomic_DNA"/>
</dbReference>
<dbReference type="Proteomes" id="UP001283361">
    <property type="component" value="Unassembled WGS sequence"/>
</dbReference>
<organism evidence="1 2">
    <name type="scientific">Elysia crispata</name>
    <name type="common">lettuce slug</name>
    <dbReference type="NCBI Taxonomy" id="231223"/>
    <lineage>
        <taxon>Eukaryota</taxon>
        <taxon>Metazoa</taxon>
        <taxon>Spiralia</taxon>
        <taxon>Lophotrochozoa</taxon>
        <taxon>Mollusca</taxon>
        <taxon>Gastropoda</taxon>
        <taxon>Heterobranchia</taxon>
        <taxon>Euthyneura</taxon>
        <taxon>Panpulmonata</taxon>
        <taxon>Sacoglossa</taxon>
        <taxon>Placobranchoidea</taxon>
        <taxon>Plakobranchidae</taxon>
        <taxon>Elysia</taxon>
    </lineage>
</organism>
<evidence type="ECO:0000313" key="2">
    <source>
        <dbReference type="Proteomes" id="UP001283361"/>
    </source>
</evidence>
<proteinExistence type="predicted"/>
<comment type="caution">
    <text evidence="1">The sequence shown here is derived from an EMBL/GenBank/DDBJ whole genome shotgun (WGS) entry which is preliminary data.</text>
</comment>
<reference evidence="1" key="1">
    <citation type="journal article" date="2023" name="G3 (Bethesda)">
        <title>A reference genome for the long-term kleptoplast-retaining sea slug Elysia crispata morphotype clarki.</title>
        <authorList>
            <person name="Eastman K.E."/>
            <person name="Pendleton A.L."/>
            <person name="Shaikh M.A."/>
            <person name="Suttiyut T."/>
            <person name="Ogas R."/>
            <person name="Tomko P."/>
            <person name="Gavelis G."/>
            <person name="Widhalm J.R."/>
            <person name="Wisecaver J.H."/>
        </authorList>
    </citation>
    <scope>NUCLEOTIDE SEQUENCE</scope>
    <source>
        <strain evidence="1">ECLA1</strain>
    </source>
</reference>
<dbReference type="AlphaFoldDB" id="A0AAE0YQX7"/>
<name>A0AAE0YQX7_9GAST</name>
<keyword evidence="2" id="KW-1185">Reference proteome</keyword>
<protein>
    <submittedName>
        <fullName evidence="1">Uncharacterized protein</fullName>
    </submittedName>
</protein>
<sequence>MVMNKGVGVYCAGGHKTEAHVMPTADKELEIRFMSSWVSKKLSLCSPGAASSLEQCPLNASTKTAAWWI</sequence>
<gene>
    <name evidence="1" type="ORF">RRG08_039357</name>
</gene>
<accession>A0AAE0YQX7</accession>
<evidence type="ECO:0000313" key="1">
    <source>
        <dbReference type="EMBL" id="KAK3755079.1"/>
    </source>
</evidence>